<evidence type="ECO:0000256" key="1">
    <source>
        <dbReference type="SAM" id="SignalP"/>
    </source>
</evidence>
<evidence type="ECO:0000313" key="2">
    <source>
        <dbReference type="EMBL" id="TKR81359.1"/>
    </source>
</evidence>
<dbReference type="AlphaFoldDB" id="A0A4U5NEE9"/>
<organism evidence="2">
    <name type="scientific">Steinernema carpocapsae</name>
    <name type="common">Entomopathogenic nematode</name>
    <dbReference type="NCBI Taxonomy" id="34508"/>
    <lineage>
        <taxon>Eukaryota</taxon>
        <taxon>Metazoa</taxon>
        <taxon>Ecdysozoa</taxon>
        <taxon>Nematoda</taxon>
        <taxon>Chromadorea</taxon>
        <taxon>Rhabditida</taxon>
        <taxon>Tylenchina</taxon>
        <taxon>Panagrolaimomorpha</taxon>
        <taxon>Strongyloidoidea</taxon>
        <taxon>Steinernematidae</taxon>
        <taxon>Steinernema</taxon>
    </lineage>
</organism>
<reference evidence="2" key="2">
    <citation type="journal article" date="2015" name="Genome Biol.">
        <title>Comparative genomics of Steinernema reveals deeply conserved gene regulatory networks.</title>
        <authorList>
            <person name="Dillman A.R."/>
            <person name="Macchietto M."/>
            <person name="Porter C.F."/>
            <person name="Rogers A."/>
            <person name="Williams B."/>
            <person name="Antoshechkin I."/>
            <person name="Lee M.M."/>
            <person name="Goodwin Z."/>
            <person name="Lu X."/>
            <person name="Lewis E.E."/>
            <person name="Goodrich-Blair H."/>
            <person name="Stock S.P."/>
            <person name="Adams B.J."/>
            <person name="Sternberg P.W."/>
            <person name="Mortazavi A."/>
        </authorList>
    </citation>
    <scope>NUCLEOTIDE SEQUENCE [LARGE SCALE GENOMIC DNA]</scope>
    <source>
        <strain evidence="2">ALL</strain>
    </source>
</reference>
<reference evidence="2" key="1">
    <citation type="submission" date="2013-11" db="EMBL/GenBank/DDBJ databases">
        <authorList>
            <person name="Sternberg P."/>
            <person name="Dillman A."/>
            <person name="Macchietto M."/>
        </authorList>
    </citation>
    <scope>NUCLEOTIDE SEQUENCE</scope>
    <source>
        <strain evidence="2">ALL</strain>
    </source>
</reference>
<proteinExistence type="predicted"/>
<sequence length="108" mass="12398">MMFSCTFVVLAGVIRIQIFHSSRPFEKGNEQFVQTGVIMRHLGLVRNLYGDTEDDRTSVIFDLRQGGDMRSKYTDVISNYFDDREFHGTTLPSALAQLEKLLKIHRNG</sequence>
<feature type="chain" id="PRO_5020425342" description="Fido domain-containing protein" evidence="1">
    <location>
        <begin position="22"/>
        <end position="108"/>
    </location>
</feature>
<dbReference type="Gene3D" id="1.20.1050.10">
    <property type="match status" value="1"/>
</dbReference>
<reference evidence="2" key="3">
    <citation type="journal article" date="2019" name="G3 (Bethesda)">
        <title>Hybrid Assembly of the Genome of the Entomopathogenic Nematode Steinernema carpocapsae Identifies the X-Chromosome.</title>
        <authorList>
            <person name="Serra L."/>
            <person name="Macchietto M."/>
            <person name="Macias-Munoz A."/>
            <person name="McGill C.J."/>
            <person name="Rodriguez I.M."/>
            <person name="Rodriguez B."/>
            <person name="Murad R."/>
            <person name="Mortazavi A."/>
        </authorList>
    </citation>
    <scope>NUCLEOTIDE SEQUENCE</scope>
    <source>
        <strain evidence="2">ALL</strain>
    </source>
</reference>
<dbReference type="EMBL" id="AZBU02000004">
    <property type="protein sequence ID" value="TKR81359.1"/>
    <property type="molecule type" value="Genomic_DNA"/>
</dbReference>
<dbReference type="Gene3D" id="3.40.30.10">
    <property type="entry name" value="Glutaredoxin"/>
    <property type="match status" value="1"/>
</dbReference>
<accession>A0A4U5NEE9</accession>
<dbReference type="STRING" id="34508.A0A4U5NEE9"/>
<keyword evidence="1" id="KW-0732">Signal</keyword>
<protein>
    <recommendedName>
        <fullName evidence="3">Fido domain-containing protein</fullName>
    </recommendedName>
</protein>
<dbReference type="OrthoDB" id="414243at2759"/>
<gene>
    <name evidence="2" type="ORF">L596_015241</name>
</gene>
<evidence type="ECO:0008006" key="3">
    <source>
        <dbReference type="Google" id="ProtNLM"/>
    </source>
</evidence>
<comment type="caution">
    <text evidence="2">The sequence shown here is derived from an EMBL/GenBank/DDBJ whole genome shotgun (WGS) entry which is preliminary data.</text>
</comment>
<name>A0A4U5NEE9_STECR</name>
<feature type="signal peptide" evidence="1">
    <location>
        <begin position="1"/>
        <end position="21"/>
    </location>
</feature>